<sequence length="64" mass="6681">MLISGADQVIQFLGDGSSFPLEGCGLTLTHPLVFNPQSFSPQSALSLLLLPLPLAQWLAGGLDS</sequence>
<dbReference type="Proteomes" id="UP000324222">
    <property type="component" value="Unassembled WGS sequence"/>
</dbReference>
<comment type="caution">
    <text evidence="1">The sequence shown here is derived from an EMBL/GenBank/DDBJ whole genome shotgun (WGS) entry which is preliminary data.</text>
</comment>
<reference evidence="1 2" key="1">
    <citation type="submission" date="2019-05" db="EMBL/GenBank/DDBJ databases">
        <title>Another draft genome of Portunus trituberculatus and its Hox gene families provides insights of decapod evolution.</title>
        <authorList>
            <person name="Jeong J.-H."/>
            <person name="Song I."/>
            <person name="Kim S."/>
            <person name="Choi T."/>
            <person name="Kim D."/>
            <person name="Ryu S."/>
            <person name="Kim W."/>
        </authorList>
    </citation>
    <scope>NUCLEOTIDE SEQUENCE [LARGE SCALE GENOMIC DNA]</scope>
    <source>
        <tissue evidence="1">Muscle</tissue>
    </source>
</reference>
<evidence type="ECO:0000313" key="2">
    <source>
        <dbReference type="Proteomes" id="UP000324222"/>
    </source>
</evidence>
<dbReference type="EMBL" id="VSRR010098043">
    <property type="protein sequence ID" value="MPC94319.1"/>
    <property type="molecule type" value="Genomic_DNA"/>
</dbReference>
<dbReference type="AlphaFoldDB" id="A0A5B7JHC1"/>
<organism evidence="1 2">
    <name type="scientific">Portunus trituberculatus</name>
    <name type="common">Swimming crab</name>
    <name type="synonym">Neptunus trituberculatus</name>
    <dbReference type="NCBI Taxonomy" id="210409"/>
    <lineage>
        <taxon>Eukaryota</taxon>
        <taxon>Metazoa</taxon>
        <taxon>Ecdysozoa</taxon>
        <taxon>Arthropoda</taxon>
        <taxon>Crustacea</taxon>
        <taxon>Multicrustacea</taxon>
        <taxon>Malacostraca</taxon>
        <taxon>Eumalacostraca</taxon>
        <taxon>Eucarida</taxon>
        <taxon>Decapoda</taxon>
        <taxon>Pleocyemata</taxon>
        <taxon>Brachyura</taxon>
        <taxon>Eubrachyura</taxon>
        <taxon>Portunoidea</taxon>
        <taxon>Portunidae</taxon>
        <taxon>Portuninae</taxon>
        <taxon>Portunus</taxon>
    </lineage>
</organism>
<keyword evidence="2" id="KW-1185">Reference proteome</keyword>
<proteinExistence type="predicted"/>
<protein>
    <submittedName>
        <fullName evidence="1">Uncharacterized protein</fullName>
    </submittedName>
</protein>
<accession>A0A5B7JHC1</accession>
<name>A0A5B7JHC1_PORTR</name>
<evidence type="ECO:0000313" key="1">
    <source>
        <dbReference type="EMBL" id="MPC94319.1"/>
    </source>
</evidence>
<gene>
    <name evidence="1" type="ORF">E2C01_089483</name>
</gene>